<reference evidence="2 3" key="1">
    <citation type="journal article" date="2017" name="Gigascience">
        <title>Genome sequence of the small brown planthopper, Laodelphax striatellus.</title>
        <authorList>
            <person name="Zhu J."/>
            <person name="Jiang F."/>
            <person name="Wang X."/>
            <person name="Yang P."/>
            <person name="Bao Y."/>
            <person name="Zhao W."/>
            <person name="Wang W."/>
            <person name="Lu H."/>
            <person name="Wang Q."/>
            <person name="Cui N."/>
            <person name="Li J."/>
            <person name="Chen X."/>
            <person name="Luo L."/>
            <person name="Yu J."/>
            <person name="Kang L."/>
            <person name="Cui F."/>
        </authorList>
    </citation>
    <scope>NUCLEOTIDE SEQUENCE [LARGE SCALE GENOMIC DNA]</scope>
    <source>
        <strain evidence="2">Lst14</strain>
    </source>
</reference>
<comment type="caution">
    <text evidence="2">The sequence shown here is derived from an EMBL/GenBank/DDBJ whole genome shotgun (WGS) entry which is preliminary data.</text>
</comment>
<accession>A0A482X6H9</accession>
<evidence type="ECO:0000313" key="3">
    <source>
        <dbReference type="Proteomes" id="UP000291343"/>
    </source>
</evidence>
<dbReference type="STRING" id="195883.A0A482X6H9"/>
<sequence>MLDMGGKLLERLLKPLLNQAIDRAGGLSEKQHGFRKGHSTVEYNVGGLRAPICYPWIPLNILKDYLRDRRLVYETEEGWEEKIITAGAAQGSILGPDLWNVAYNSLLQEVMPTGARLIAYADDVAAVISGRSLEMTQLTLNQVMRREKSAHTCANDIGMRKCTPIPQLSTWSYLGYKTYILATYPKGMQESSKGYSSTKCTHGKCGGPKPRRGALRIASAYRTVSEAAALVVAGVTPIDLLVLERKSIFDHSGELGES</sequence>
<dbReference type="Pfam" id="PF00078">
    <property type="entry name" value="RVT_1"/>
    <property type="match status" value="1"/>
</dbReference>
<evidence type="ECO:0000259" key="1">
    <source>
        <dbReference type="Pfam" id="PF00078"/>
    </source>
</evidence>
<proteinExistence type="predicted"/>
<dbReference type="InterPro" id="IPR000477">
    <property type="entry name" value="RT_dom"/>
</dbReference>
<gene>
    <name evidence="2" type="ORF">LSTR_LSTR010464</name>
</gene>
<dbReference type="Proteomes" id="UP000291343">
    <property type="component" value="Unassembled WGS sequence"/>
</dbReference>
<dbReference type="EMBL" id="QKKF02016927">
    <property type="protein sequence ID" value="RZF41236.1"/>
    <property type="molecule type" value="Genomic_DNA"/>
</dbReference>
<protein>
    <recommendedName>
        <fullName evidence="1">Reverse transcriptase domain-containing protein</fullName>
    </recommendedName>
</protein>
<organism evidence="2 3">
    <name type="scientific">Laodelphax striatellus</name>
    <name type="common">Small brown planthopper</name>
    <name type="synonym">Delphax striatella</name>
    <dbReference type="NCBI Taxonomy" id="195883"/>
    <lineage>
        <taxon>Eukaryota</taxon>
        <taxon>Metazoa</taxon>
        <taxon>Ecdysozoa</taxon>
        <taxon>Arthropoda</taxon>
        <taxon>Hexapoda</taxon>
        <taxon>Insecta</taxon>
        <taxon>Pterygota</taxon>
        <taxon>Neoptera</taxon>
        <taxon>Paraneoptera</taxon>
        <taxon>Hemiptera</taxon>
        <taxon>Auchenorrhyncha</taxon>
        <taxon>Fulgoroidea</taxon>
        <taxon>Delphacidae</taxon>
        <taxon>Criomorphinae</taxon>
        <taxon>Laodelphax</taxon>
    </lineage>
</organism>
<dbReference type="InParanoid" id="A0A482X6H9"/>
<name>A0A482X6H9_LAOST</name>
<keyword evidence="3" id="KW-1185">Reference proteome</keyword>
<evidence type="ECO:0000313" key="2">
    <source>
        <dbReference type="EMBL" id="RZF41236.1"/>
    </source>
</evidence>
<dbReference type="OrthoDB" id="6625496at2759"/>
<feature type="domain" description="Reverse transcriptase" evidence="1">
    <location>
        <begin position="61"/>
        <end position="177"/>
    </location>
</feature>
<dbReference type="AlphaFoldDB" id="A0A482X6H9"/>